<feature type="domain" description="Peptidase M16 N-terminal" evidence="6">
    <location>
        <begin position="42"/>
        <end position="155"/>
    </location>
</feature>
<dbReference type="InterPro" id="IPR011765">
    <property type="entry name" value="Pept_M16_N"/>
</dbReference>
<evidence type="ECO:0000256" key="1">
    <source>
        <dbReference type="ARBA" id="ARBA00007261"/>
    </source>
</evidence>
<dbReference type="PANTHER" id="PTHR43690:SF34">
    <property type="entry name" value="ZINC PROTEASE PQQL-LIKE"/>
    <property type="match status" value="1"/>
</dbReference>
<dbReference type="PANTHER" id="PTHR43690">
    <property type="entry name" value="NARDILYSIN"/>
    <property type="match status" value="1"/>
</dbReference>
<evidence type="ECO:0000313" key="9">
    <source>
        <dbReference type="Proteomes" id="UP000075606"/>
    </source>
</evidence>
<dbReference type="InterPro" id="IPR050626">
    <property type="entry name" value="Peptidase_M16"/>
</dbReference>
<evidence type="ECO:0008006" key="10">
    <source>
        <dbReference type="Google" id="ProtNLM"/>
    </source>
</evidence>
<evidence type="ECO:0000259" key="7">
    <source>
        <dbReference type="Pfam" id="PF05193"/>
    </source>
</evidence>
<feature type="domain" description="Peptidase M16 C-terminal" evidence="7">
    <location>
        <begin position="195"/>
        <end position="378"/>
    </location>
</feature>
<gene>
    <name evidence="8" type="ORF">AWW68_04765</name>
</gene>
<dbReference type="InterPro" id="IPR011249">
    <property type="entry name" value="Metalloenz_LuxS/M16"/>
</dbReference>
<evidence type="ECO:0000313" key="8">
    <source>
        <dbReference type="EMBL" id="KYG78084.1"/>
    </source>
</evidence>
<evidence type="ECO:0000256" key="4">
    <source>
        <dbReference type="ARBA" id="ARBA00022833"/>
    </source>
</evidence>
<dbReference type="GO" id="GO:0046872">
    <property type="term" value="F:metal ion binding"/>
    <property type="evidence" value="ECO:0007669"/>
    <property type="project" value="InterPro"/>
</dbReference>
<dbReference type="InterPro" id="IPR007863">
    <property type="entry name" value="Peptidase_M16_C"/>
</dbReference>
<sequence length="936" mass="105930">MVAWVLLPLQTFAFQELPLDPDVKIGKLDNGFTYYLRSNPKPENRIEFRLAVKAGSIVEDEDQLGLAHFTEHMLFNGTKNFEKNELVDFLQKMGLEFGGDLNAYTSFDETVYMLPIPSDKPENVENAMLVLSDWAHQATFENEEIDKERGVVMEEWRLRLGASERMRQKIWPITLAGSRYAERLPIGEADILENFEYDAAKRFYRDWYRPDLMALIAVGDFDLAEMEEMVKENFGKIPARTNPRERIYYSPADFEGTRVAVAADDEATSNSVSINFIQPGKNEVENDLQSFRDQLMNSIFSQMMNQRLRELVQSENPPFQFSFSGYGSALGKGKNDYTISINVKDVMFMEGIVAAVRENERVRRYGFTAGELERAKASFTNSLERFVKEADKRESWALVNSYLGHFLQGGPLLSAEQTKALGEKVIPSISLQEVNALLKKWWREDNRTIEVRAKADVADAIPSADEMIAVLDKVKNDETIEPYAEESIATALMIQMPKPGKIASESTDPVTGITYLALSNGVNVYIKPTDFKNDEVRMTGFSFGGTSLYSNDEYWSAANAAQVVTQMGLGEFSLIDLSKFMTGKTASVQPYISTYEEGISGFSSVKDLETLFQQVYLRFTDVRVDESAFNSWLGRTKNQYANFSASPDVQYSIQRQQIMYDNHPRAQFPSPENLEKIDMNEAIRIYKERFANAGDFNFVFVGNVEIDSFKEYLKNYLAALPSTGVKETYKDVGLTITKGQIEENIYIGVDDKSQVNITFSGDYQYSMENNGLLNAAANILSNKMIETLREEMGGVYGAGASAAMSEYPKENFTFNISFPCKPENVDKLVAAAMAELENLKKGNFSQEDLDKVVNARKQNFEEQIKQNSYWQSMMATYIKSGSDMELIMKGNERAEAITKEAIVEALNKFVSDQNMIKTVKMPQSTKADLQQEIKKN</sequence>
<dbReference type="SUPFAM" id="SSF63411">
    <property type="entry name" value="LuxS/MPP-like metallohydrolase"/>
    <property type="match status" value="4"/>
</dbReference>
<keyword evidence="9" id="KW-1185">Reference proteome</keyword>
<keyword evidence="4" id="KW-0862">Zinc</keyword>
<keyword evidence="3" id="KW-0378">Hydrolase</keyword>
<dbReference type="GO" id="GO:0008237">
    <property type="term" value="F:metallopeptidase activity"/>
    <property type="evidence" value="ECO:0007669"/>
    <property type="project" value="UniProtKB-KW"/>
</dbReference>
<evidence type="ECO:0000256" key="5">
    <source>
        <dbReference type="ARBA" id="ARBA00023049"/>
    </source>
</evidence>
<accession>A0A150XHA3</accession>
<dbReference type="Gene3D" id="3.30.830.10">
    <property type="entry name" value="Metalloenzyme, LuxS/M16 peptidase-like"/>
    <property type="match status" value="4"/>
</dbReference>
<organism evidence="8 9">
    <name type="scientific">Roseivirga spongicola</name>
    <dbReference type="NCBI Taxonomy" id="333140"/>
    <lineage>
        <taxon>Bacteria</taxon>
        <taxon>Pseudomonadati</taxon>
        <taxon>Bacteroidota</taxon>
        <taxon>Cytophagia</taxon>
        <taxon>Cytophagales</taxon>
        <taxon>Roseivirgaceae</taxon>
        <taxon>Roseivirga</taxon>
    </lineage>
</organism>
<evidence type="ECO:0000256" key="2">
    <source>
        <dbReference type="ARBA" id="ARBA00022670"/>
    </source>
</evidence>
<protein>
    <recommendedName>
        <fullName evidence="10">Peptidase M16</fullName>
    </recommendedName>
</protein>
<dbReference type="GO" id="GO:0006508">
    <property type="term" value="P:proteolysis"/>
    <property type="evidence" value="ECO:0007669"/>
    <property type="project" value="UniProtKB-KW"/>
</dbReference>
<keyword evidence="5" id="KW-0482">Metalloprotease</keyword>
<feature type="domain" description="Peptidase M16 C-terminal" evidence="7">
    <location>
        <begin position="682"/>
        <end position="855"/>
    </location>
</feature>
<dbReference type="STRING" id="333140.AWW68_04765"/>
<dbReference type="Pfam" id="PF05193">
    <property type="entry name" value="Peptidase_M16_C"/>
    <property type="match status" value="2"/>
</dbReference>
<dbReference type="AlphaFoldDB" id="A0A150XHA3"/>
<keyword evidence="2" id="KW-0645">Protease</keyword>
<reference evidence="8 9" key="1">
    <citation type="submission" date="2016-01" db="EMBL/GenBank/DDBJ databases">
        <title>Genome sequencing of Roseivirga spongicola UST030701-084.</title>
        <authorList>
            <person name="Selvaratnam C."/>
            <person name="Thevarajoo S."/>
            <person name="Goh K.M."/>
            <person name="Ee R."/>
            <person name="Chan K.-G."/>
            <person name="Chong C.S."/>
        </authorList>
    </citation>
    <scope>NUCLEOTIDE SEQUENCE [LARGE SCALE GENOMIC DNA]</scope>
    <source>
        <strain evidence="8 9">UST030701-084</strain>
    </source>
</reference>
<name>A0A150XHA3_9BACT</name>
<evidence type="ECO:0000259" key="6">
    <source>
        <dbReference type="Pfam" id="PF00675"/>
    </source>
</evidence>
<comment type="similarity">
    <text evidence="1">Belongs to the peptidase M16 family.</text>
</comment>
<evidence type="ECO:0000256" key="3">
    <source>
        <dbReference type="ARBA" id="ARBA00022801"/>
    </source>
</evidence>
<dbReference type="Proteomes" id="UP000075606">
    <property type="component" value="Unassembled WGS sequence"/>
</dbReference>
<comment type="caution">
    <text evidence="8">The sequence shown here is derived from an EMBL/GenBank/DDBJ whole genome shotgun (WGS) entry which is preliminary data.</text>
</comment>
<dbReference type="Pfam" id="PF00675">
    <property type="entry name" value="Peptidase_M16"/>
    <property type="match status" value="1"/>
</dbReference>
<proteinExistence type="inferred from homology"/>
<dbReference type="EMBL" id="LRPC01000001">
    <property type="protein sequence ID" value="KYG78084.1"/>
    <property type="molecule type" value="Genomic_DNA"/>
</dbReference>